<dbReference type="InterPro" id="IPR003646">
    <property type="entry name" value="SH3-like_bac-type"/>
</dbReference>
<organism evidence="3 4">
    <name type="scientific">Zhengella mangrovi</name>
    <dbReference type="NCBI Taxonomy" id="1982044"/>
    <lineage>
        <taxon>Bacteria</taxon>
        <taxon>Pseudomonadati</taxon>
        <taxon>Pseudomonadota</taxon>
        <taxon>Alphaproteobacteria</taxon>
        <taxon>Hyphomicrobiales</taxon>
        <taxon>Notoacmeibacteraceae</taxon>
        <taxon>Zhengella</taxon>
    </lineage>
</organism>
<comment type="caution">
    <text evidence="3">The sequence shown here is derived from an EMBL/GenBank/DDBJ whole genome shotgun (WGS) entry which is preliminary data.</text>
</comment>
<dbReference type="OrthoDB" id="9810773at2"/>
<evidence type="ECO:0000313" key="3">
    <source>
        <dbReference type="EMBL" id="PHP69058.1"/>
    </source>
</evidence>
<dbReference type="AlphaFoldDB" id="A0A2G1QV30"/>
<dbReference type="PANTHER" id="PTHR34408:SF1">
    <property type="entry name" value="GLYCOSYL HYDROLASE FAMILY 19 DOMAIN-CONTAINING PROTEIN HI_1415"/>
    <property type="match status" value="1"/>
</dbReference>
<proteinExistence type="predicted"/>
<evidence type="ECO:0000259" key="2">
    <source>
        <dbReference type="SMART" id="SM00287"/>
    </source>
</evidence>
<feature type="domain" description="SH3b" evidence="2">
    <location>
        <begin position="117"/>
        <end position="174"/>
    </location>
</feature>
<dbReference type="Gene3D" id="2.30.30.40">
    <property type="entry name" value="SH3 Domains"/>
    <property type="match status" value="2"/>
</dbReference>
<dbReference type="Proteomes" id="UP000221168">
    <property type="component" value="Unassembled WGS sequence"/>
</dbReference>
<name>A0A2G1QV30_9HYPH</name>
<protein>
    <recommendedName>
        <fullName evidence="2">SH3b domain-containing protein</fullName>
    </recommendedName>
</protein>
<keyword evidence="4" id="KW-1185">Reference proteome</keyword>
<dbReference type="EMBL" id="PDVP01000001">
    <property type="protein sequence ID" value="PHP69058.1"/>
    <property type="molecule type" value="Genomic_DNA"/>
</dbReference>
<dbReference type="PANTHER" id="PTHR34408">
    <property type="entry name" value="FAMILY PROTEIN, PUTATIVE-RELATED"/>
    <property type="match status" value="1"/>
</dbReference>
<evidence type="ECO:0000256" key="1">
    <source>
        <dbReference type="SAM" id="SignalP"/>
    </source>
</evidence>
<feature type="domain" description="SH3b" evidence="2">
    <location>
        <begin position="43"/>
        <end position="106"/>
    </location>
</feature>
<dbReference type="Pfam" id="PF06347">
    <property type="entry name" value="SH3_4"/>
    <property type="match status" value="2"/>
</dbReference>
<keyword evidence="1" id="KW-0732">Signal</keyword>
<sequence>MRHFLLCGMAALTGILLAAPLSASAHAGEAKAATLGPSGLPLPRFVSIKASKVNLRIGPGTNYPVDWMYVRQGLPLEIIQEYSNWRRVRDADGTEGWISQALLSGKRTAVVEPWNAGKTALADLRSGPSGDAGRVARVEPGAIGTVTSCSGQWCHVDFSGTEGWMEQAQLWGVYPGEKVDD</sequence>
<dbReference type="InterPro" id="IPR052354">
    <property type="entry name" value="Cell_Wall_Dynamics_Protein"/>
</dbReference>
<feature type="chain" id="PRO_5013888126" description="SH3b domain-containing protein" evidence="1">
    <location>
        <begin position="28"/>
        <end position="181"/>
    </location>
</feature>
<accession>A0A2G1QV30</accession>
<gene>
    <name evidence="3" type="ORF">CSC94_03535</name>
</gene>
<dbReference type="RefSeq" id="WP_099303751.1">
    <property type="nucleotide sequence ID" value="NZ_PDVP01000001.1"/>
</dbReference>
<evidence type="ECO:0000313" key="4">
    <source>
        <dbReference type="Proteomes" id="UP000221168"/>
    </source>
</evidence>
<dbReference type="SMART" id="SM00287">
    <property type="entry name" value="SH3b"/>
    <property type="match status" value="2"/>
</dbReference>
<reference evidence="3 4" key="1">
    <citation type="submission" date="2017-10" db="EMBL/GenBank/DDBJ databases">
        <title>Sedimentibacterium mangrovi gen. nov., sp. nov., a novel member of family Phyllobacteriacea isolated from mangrove sediment.</title>
        <authorList>
            <person name="Liao H."/>
            <person name="Tian Y."/>
        </authorList>
    </citation>
    <scope>NUCLEOTIDE SEQUENCE [LARGE SCALE GENOMIC DNA]</scope>
    <source>
        <strain evidence="3 4">X9-2-2</strain>
    </source>
</reference>
<dbReference type="InterPro" id="IPR010466">
    <property type="entry name" value="DUF1058"/>
</dbReference>
<feature type="signal peptide" evidence="1">
    <location>
        <begin position="1"/>
        <end position="27"/>
    </location>
</feature>